<evidence type="ECO:0000256" key="1">
    <source>
        <dbReference type="SAM" id="MobiDB-lite"/>
    </source>
</evidence>
<gene>
    <name evidence="2" type="ordered locus">Mmah_0404</name>
</gene>
<dbReference type="Proteomes" id="UP000001059">
    <property type="component" value="Chromosome"/>
</dbReference>
<reference evidence="2 3" key="1">
    <citation type="submission" date="2010-03" db="EMBL/GenBank/DDBJ databases">
        <title>The complete genome of Methanohalophilus mahii DSM 5219.</title>
        <authorList>
            <consortium name="US DOE Joint Genome Institute (JGI-PGF)"/>
            <person name="Lucas S."/>
            <person name="Copeland A."/>
            <person name="Lapidus A."/>
            <person name="Glavina del Rio T."/>
            <person name="Dalin E."/>
            <person name="Tice H."/>
            <person name="Bruce D."/>
            <person name="Goodwin L."/>
            <person name="Pitluck S."/>
            <person name="Kyrpides N."/>
            <person name="Mavromatis K."/>
            <person name="Ivanova N."/>
            <person name="Lykidis A."/>
            <person name="Saunders E."/>
            <person name="Brettin T."/>
            <person name="Detter J.C."/>
            <person name="Han C."/>
            <person name="Land M."/>
            <person name="Hauser L."/>
            <person name="Markowitz V."/>
            <person name="Cheng J.-F."/>
            <person name="Hugenholtz P."/>
            <person name="Woyke T."/>
            <person name="Wu D."/>
            <person name="Spring S."/>
            <person name="Schneider S."/>
            <person name="Schroeder M."/>
            <person name="Klenk H.-P."/>
            <person name="Eisen J.A."/>
        </authorList>
    </citation>
    <scope>NUCLEOTIDE SEQUENCE [LARGE SCALE GENOMIC DNA]</scope>
    <source>
        <strain evidence="3">ATCC 35705 / DSM 5219 / SLP</strain>
    </source>
</reference>
<sequence>MVDTNEVIQMRQLKIDIHDSLFAKLELMPDSDNFICSLLEEALDPEKTMDDSGLMAQKLMSIENRLKSIEDHLAGTSSPDPVRPFPVHDTVSPDEKSAVAANPAPEEVAKQEDDPFYSKMKRIKNNEKVISVDETPSPLKQSILQYLPDGMIIKKQVLVSLLSVRYPKDEIEKDIEDMIGEGTISLADKEDGTCIQRC</sequence>
<organism evidence="2 3">
    <name type="scientific">Methanohalophilus mahii (strain ATCC 35705 / DSM 5219 / SLP)</name>
    <dbReference type="NCBI Taxonomy" id="547558"/>
    <lineage>
        <taxon>Archaea</taxon>
        <taxon>Methanobacteriati</taxon>
        <taxon>Methanobacteriota</taxon>
        <taxon>Stenosarchaea group</taxon>
        <taxon>Methanomicrobia</taxon>
        <taxon>Methanosarcinales</taxon>
        <taxon>Methanosarcinaceae</taxon>
        <taxon>Methanohalophilus</taxon>
    </lineage>
</organism>
<protein>
    <submittedName>
        <fullName evidence="2">Uncharacterized protein</fullName>
    </submittedName>
</protein>
<dbReference type="STRING" id="547558.Mmah_0404"/>
<name>D5E9T5_METMS</name>
<dbReference type="KEGG" id="mmh:Mmah_0404"/>
<dbReference type="HOGENOM" id="CLU_1375533_0_0_2"/>
<keyword evidence="3" id="KW-1185">Reference proteome</keyword>
<feature type="region of interest" description="Disordered" evidence="1">
    <location>
        <begin position="72"/>
        <end position="111"/>
    </location>
</feature>
<proteinExistence type="predicted"/>
<evidence type="ECO:0000313" key="3">
    <source>
        <dbReference type="Proteomes" id="UP000001059"/>
    </source>
</evidence>
<accession>D5E9T5</accession>
<dbReference type="AlphaFoldDB" id="D5E9T5"/>
<evidence type="ECO:0000313" key="2">
    <source>
        <dbReference type="EMBL" id="ADE35936.1"/>
    </source>
</evidence>
<dbReference type="EMBL" id="CP001994">
    <property type="protein sequence ID" value="ADE35936.1"/>
    <property type="molecule type" value="Genomic_DNA"/>
</dbReference>